<evidence type="ECO:0000256" key="6">
    <source>
        <dbReference type="SAM" id="MobiDB-lite"/>
    </source>
</evidence>
<dbReference type="InterPro" id="IPR027417">
    <property type="entry name" value="P-loop_NTPase"/>
</dbReference>
<feature type="compositionally biased region" description="Low complexity" evidence="6">
    <location>
        <begin position="545"/>
        <end position="555"/>
    </location>
</feature>
<comment type="catalytic activity">
    <reaction evidence="4 5">
        <text>Couples ATP hydrolysis with the unwinding of duplex DNA by translocating in the 3'-5' direction.</text>
        <dbReference type="EC" id="5.6.2.4"/>
    </reaction>
</comment>
<dbReference type="OrthoDB" id="10261556at2759"/>
<dbReference type="EMBL" id="NHYE01005411">
    <property type="protein sequence ID" value="PPQ73318.1"/>
    <property type="molecule type" value="Genomic_DNA"/>
</dbReference>
<dbReference type="GO" id="GO:0005524">
    <property type="term" value="F:ATP binding"/>
    <property type="evidence" value="ECO:0007669"/>
    <property type="project" value="UniProtKB-KW"/>
</dbReference>
<dbReference type="Pfam" id="PF16124">
    <property type="entry name" value="RecQ_Zn_bind"/>
    <property type="match status" value="1"/>
</dbReference>
<feature type="region of interest" description="Disordered" evidence="6">
    <location>
        <begin position="14"/>
        <end position="34"/>
    </location>
</feature>
<keyword evidence="5" id="KW-0067">ATP-binding</keyword>
<dbReference type="EC" id="5.6.2.4" evidence="5"/>
<evidence type="ECO:0000259" key="8">
    <source>
        <dbReference type="PROSITE" id="PS51194"/>
    </source>
</evidence>
<comment type="similarity">
    <text evidence="1 5">Belongs to the helicase family. RecQ subfamily.</text>
</comment>
<dbReference type="PROSITE" id="PS51194">
    <property type="entry name" value="HELICASE_CTER"/>
    <property type="match status" value="1"/>
</dbReference>
<comment type="catalytic activity">
    <reaction evidence="5">
        <text>ATP + H2O = ADP + phosphate + H(+)</text>
        <dbReference type="Rhea" id="RHEA:13065"/>
        <dbReference type="ChEBI" id="CHEBI:15377"/>
        <dbReference type="ChEBI" id="CHEBI:15378"/>
        <dbReference type="ChEBI" id="CHEBI:30616"/>
        <dbReference type="ChEBI" id="CHEBI:43474"/>
        <dbReference type="ChEBI" id="CHEBI:456216"/>
    </reaction>
</comment>
<name>A0A409W4C6_9AGAR</name>
<evidence type="ECO:0000313" key="10">
    <source>
        <dbReference type="Proteomes" id="UP000284706"/>
    </source>
</evidence>
<dbReference type="InterPro" id="IPR004589">
    <property type="entry name" value="DNA_helicase_ATP-dep_RecQ"/>
</dbReference>
<feature type="region of interest" description="Disordered" evidence="6">
    <location>
        <begin position="504"/>
        <end position="629"/>
    </location>
</feature>
<dbReference type="Gene3D" id="3.40.50.300">
    <property type="entry name" value="P-loop containing nucleotide triphosphate hydrolases"/>
    <property type="match status" value="2"/>
</dbReference>
<evidence type="ECO:0000256" key="4">
    <source>
        <dbReference type="ARBA" id="ARBA00034617"/>
    </source>
</evidence>
<dbReference type="STRING" id="231916.A0A409W4C6"/>
<proteinExistence type="inferred from homology"/>
<dbReference type="SUPFAM" id="SSF52540">
    <property type="entry name" value="P-loop containing nucleoside triphosphate hydrolases"/>
    <property type="match status" value="2"/>
</dbReference>
<dbReference type="InParanoid" id="A0A409W4C6"/>
<comment type="caution">
    <text evidence="9">The sequence shown here is derived from an EMBL/GenBank/DDBJ whole genome shotgun (WGS) entry which is preliminary data.</text>
</comment>
<gene>
    <name evidence="9" type="ORF">CVT26_015341</name>
</gene>
<dbReference type="PANTHER" id="PTHR13710:SF152">
    <property type="entry name" value="ATP-DEPENDENT DNA HELICASE Q5"/>
    <property type="match status" value="1"/>
</dbReference>
<keyword evidence="5" id="KW-0539">Nucleus</keyword>
<dbReference type="InterPro" id="IPR001650">
    <property type="entry name" value="Helicase_C-like"/>
</dbReference>
<keyword evidence="5" id="KW-0547">Nucleotide-binding</keyword>
<dbReference type="NCBIfam" id="TIGR00614">
    <property type="entry name" value="recQ_fam"/>
    <property type="match status" value="1"/>
</dbReference>
<dbReference type="GO" id="GO:0043138">
    <property type="term" value="F:3'-5' DNA helicase activity"/>
    <property type="evidence" value="ECO:0007669"/>
    <property type="project" value="UniProtKB-EC"/>
</dbReference>
<dbReference type="PANTHER" id="PTHR13710">
    <property type="entry name" value="DNA HELICASE RECQ FAMILY MEMBER"/>
    <property type="match status" value="1"/>
</dbReference>
<dbReference type="GO" id="GO:0005737">
    <property type="term" value="C:cytoplasm"/>
    <property type="evidence" value="ECO:0007669"/>
    <property type="project" value="TreeGrafter"/>
</dbReference>
<dbReference type="GO" id="GO:0005694">
    <property type="term" value="C:chromosome"/>
    <property type="evidence" value="ECO:0007669"/>
    <property type="project" value="TreeGrafter"/>
</dbReference>
<evidence type="ECO:0000256" key="1">
    <source>
        <dbReference type="ARBA" id="ARBA00005446"/>
    </source>
</evidence>
<keyword evidence="10" id="KW-1185">Reference proteome</keyword>
<evidence type="ECO:0000256" key="3">
    <source>
        <dbReference type="ARBA" id="ARBA00022806"/>
    </source>
</evidence>
<dbReference type="SMART" id="SM00490">
    <property type="entry name" value="HELICc"/>
    <property type="match status" value="1"/>
</dbReference>
<reference evidence="9 10" key="1">
    <citation type="journal article" date="2018" name="Evol. Lett.">
        <title>Horizontal gene cluster transfer increased hallucinogenic mushroom diversity.</title>
        <authorList>
            <person name="Reynolds H.T."/>
            <person name="Vijayakumar V."/>
            <person name="Gluck-Thaler E."/>
            <person name="Korotkin H.B."/>
            <person name="Matheny P.B."/>
            <person name="Slot J.C."/>
        </authorList>
    </citation>
    <scope>NUCLEOTIDE SEQUENCE [LARGE SCALE GENOMIC DNA]</scope>
    <source>
        <strain evidence="9 10">SRW20</strain>
    </source>
</reference>
<comment type="subcellular location">
    <subcellularLocation>
        <location evidence="5">Nucleus</location>
    </subcellularLocation>
</comment>
<protein>
    <recommendedName>
        <fullName evidence="5">ATP-dependent DNA helicase</fullName>
        <ecNumber evidence="5">5.6.2.4</ecNumber>
    </recommendedName>
</protein>
<dbReference type="GO" id="GO:0005634">
    <property type="term" value="C:nucleus"/>
    <property type="evidence" value="ECO:0007669"/>
    <property type="project" value="UniProtKB-SubCell"/>
</dbReference>
<dbReference type="Pfam" id="PF00271">
    <property type="entry name" value="Helicase_C"/>
    <property type="match status" value="1"/>
</dbReference>
<dbReference type="InterPro" id="IPR014001">
    <property type="entry name" value="Helicase_ATP-bd"/>
</dbReference>
<keyword evidence="3 5" id="KW-0347">Helicase</keyword>
<feature type="compositionally biased region" description="Pro residues" evidence="6">
    <location>
        <begin position="584"/>
        <end position="598"/>
    </location>
</feature>
<evidence type="ECO:0000256" key="2">
    <source>
        <dbReference type="ARBA" id="ARBA00022801"/>
    </source>
</evidence>
<keyword evidence="2 5" id="KW-0378">Hydrolase</keyword>
<dbReference type="GO" id="GO:0016887">
    <property type="term" value="F:ATP hydrolysis activity"/>
    <property type="evidence" value="ECO:0007669"/>
    <property type="project" value="RHEA"/>
</dbReference>
<evidence type="ECO:0000313" key="9">
    <source>
        <dbReference type="EMBL" id="PPQ73318.1"/>
    </source>
</evidence>
<sequence length="780" mass="87445">MTIYDDSGYASEGHLTHTSSSGAGPSNYAGKTRRPITRSDMDDLFEYSTYKGKQKEIVEAAYGGADVLVVAPTGMGKRGLTIVVSPLLGRLCCVVTWHWKFIPIFNTSSDAEPCALLLLISMTVGRRLATELDNLRLKNVEVASISSQNDHAENQEICRELQEYQTRIKLLYLTPERLSNPEFKATLDAIYSNYNLNRLVEWGHDFRAEYRKIGNFRKSYPDVPIMALTATATATVQTDIIRSLKLDERHLFIALHPFNRKNLYYEVRYHSNPEDSHKMADILDFITTLHRRRGRTSSGIIYCRFRKNCDAVALYLRGKGLDARAYHRGIASATLDKTLKAWTTGEGGVDVVVATIAFGLGIDKPDVRYIIHFDLPKSFEGYYQETAREDAERVRRLVGNRSNPNRIPEEGDDGPTPTQRATGSLEALLQFGENDILCRHVAICRYFGEDVDEEDEQVVLSYCNNMCDVCKYPEKTRQRKCNLSSHQQAAANCQAQWQAAYTSNTSAPQSRQNSFNTNDGNRSRQVVGQKRPSESTNSAPKKPKVAAAPVLVTKPFQSASRLSKPFRPPAFVRTPGQSEDSSKPPFPSPPPPPPPPQVRTPEALPPRRDFAEGREPNVQHKVRSEPRPTLDLLVEDVDVDEHTELPEVDVSWDPDHSSKAPFADREEGFQALRRGLHNVLISGLVAEAYWSKLCENELDDNQRSEVVFRTAAELEFTAISLSSTLDGYKARIASIREDAKALSNLSSWDSSKSDFEDSQEIIASLRRHASSPRKGKGRSV</sequence>
<feature type="domain" description="Helicase ATP-binding" evidence="7">
    <location>
        <begin position="58"/>
        <end position="250"/>
    </location>
</feature>
<dbReference type="PROSITE" id="PS51192">
    <property type="entry name" value="HELICASE_ATP_BIND_1"/>
    <property type="match status" value="1"/>
</dbReference>
<organism evidence="9 10">
    <name type="scientific">Gymnopilus dilepis</name>
    <dbReference type="NCBI Taxonomy" id="231916"/>
    <lineage>
        <taxon>Eukaryota</taxon>
        <taxon>Fungi</taxon>
        <taxon>Dikarya</taxon>
        <taxon>Basidiomycota</taxon>
        <taxon>Agaricomycotina</taxon>
        <taxon>Agaricomycetes</taxon>
        <taxon>Agaricomycetidae</taxon>
        <taxon>Agaricales</taxon>
        <taxon>Agaricineae</taxon>
        <taxon>Hymenogastraceae</taxon>
        <taxon>Gymnopilus</taxon>
    </lineage>
</organism>
<evidence type="ECO:0000256" key="5">
    <source>
        <dbReference type="RuleBase" id="RU364117"/>
    </source>
</evidence>
<accession>A0A409W4C6</accession>
<dbReference type="GO" id="GO:0000724">
    <property type="term" value="P:double-strand break repair via homologous recombination"/>
    <property type="evidence" value="ECO:0007669"/>
    <property type="project" value="TreeGrafter"/>
</dbReference>
<dbReference type="GO" id="GO:0009378">
    <property type="term" value="F:four-way junction helicase activity"/>
    <property type="evidence" value="ECO:0007669"/>
    <property type="project" value="TreeGrafter"/>
</dbReference>
<feature type="compositionally biased region" description="Basic and acidic residues" evidence="6">
    <location>
        <begin position="605"/>
        <end position="628"/>
    </location>
</feature>
<dbReference type="InterPro" id="IPR032284">
    <property type="entry name" value="RecQ_Zn-bd"/>
</dbReference>
<feature type="compositionally biased region" description="Polar residues" evidence="6">
    <location>
        <begin position="504"/>
        <end position="526"/>
    </location>
</feature>
<dbReference type="AlphaFoldDB" id="A0A409W4C6"/>
<dbReference type="Proteomes" id="UP000284706">
    <property type="component" value="Unassembled WGS sequence"/>
</dbReference>
<feature type="domain" description="Helicase C-terminal" evidence="8">
    <location>
        <begin position="281"/>
        <end position="437"/>
    </location>
</feature>
<feature type="region of interest" description="Disordered" evidence="6">
    <location>
        <begin position="397"/>
        <end position="419"/>
    </location>
</feature>
<evidence type="ECO:0000259" key="7">
    <source>
        <dbReference type="PROSITE" id="PS51192"/>
    </source>
</evidence>